<organism evidence="1 2">
    <name type="scientific">Stichopus japonicus</name>
    <name type="common">Sea cucumber</name>
    <dbReference type="NCBI Taxonomy" id="307972"/>
    <lineage>
        <taxon>Eukaryota</taxon>
        <taxon>Metazoa</taxon>
        <taxon>Echinodermata</taxon>
        <taxon>Eleutherozoa</taxon>
        <taxon>Echinozoa</taxon>
        <taxon>Holothuroidea</taxon>
        <taxon>Aspidochirotacea</taxon>
        <taxon>Aspidochirotida</taxon>
        <taxon>Stichopodidae</taxon>
        <taxon>Apostichopus</taxon>
    </lineage>
</organism>
<name>A0A2G8JX52_STIJA</name>
<dbReference type="GO" id="GO:0042721">
    <property type="term" value="C:TIM22 mitochondrial import inner membrane insertion complex"/>
    <property type="evidence" value="ECO:0007669"/>
    <property type="project" value="InterPro"/>
</dbReference>
<dbReference type="PANTHER" id="PTHR21435:SF1">
    <property type="entry name" value="MITOCHONDRIAL IMPORT INNER MEMBRANE TRANSLOCASE SUBUNIT TIM29"/>
    <property type="match status" value="1"/>
</dbReference>
<evidence type="ECO:0000313" key="2">
    <source>
        <dbReference type="Proteomes" id="UP000230750"/>
    </source>
</evidence>
<dbReference type="EMBL" id="MRZV01001136">
    <property type="protein sequence ID" value="PIK40313.1"/>
    <property type="molecule type" value="Genomic_DNA"/>
</dbReference>
<dbReference type="Proteomes" id="UP000230750">
    <property type="component" value="Unassembled WGS sequence"/>
</dbReference>
<reference evidence="1 2" key="1">
    <citation type="journal article" date="2017" name="PLoS Biol.">
        <title>The sea cucumber genome provides insights into morphological evolution and visceral regeneration.</title>
        <authorList>
            <person name="Zhang X."/>
            <person name="Sun L."/>
            <person name="Yuan J."/>
            <person name="Sun Y."/>
            <person name="Gao Y."/>
            <person name="Zhang L."/>
            <person name="Li S."/>
            <person name="Dai H."/>
            <person name="Hamel J.F."/>
            <person name="Liu C."/>
            <person name="Yu Y."/>
            <person name="Liu S."/>
            <person name="Lin W."/>
            <person name="Guo K."/>
            <person name="Jin S."/>
            <person name="Xu P."/>
            <person name="Storey K.B."/>
            <person name="Huan P."/>
            <person name="Zhang T."/>
            <person name="Zhou Y."/>
            <person name="Zhang J."/>
            <person name="Lin C."/>
            <person name="Li X."/>
            <person name="Xing L."/>
            <person name="Huo D."/>
            <person name="Sun M."/>
            <person name="Wang L."/>
            <person name="Mercier A."/>
            <person name="Li F."/>
            <person name="Yang H."/>
            <person name="Xiang J."/>
        </authorList>
    </citation>
    <scope>NUCLEOTIDE SEQUENCE [LARGE SCALE GENOMIC DNA]</scope>
    <source>
        <strain evidence="1">Shaxun</strain>
        <tissue evidence="1">Muscle</tissue>
    </source>
</reference>
<comment type="caution">
    <text evidence="1">The sequence shown here is derived from an EMBL/GenBank/DDBJ whole genome shotgun (WGS) entry which is preliminary data.</text>
</comment>
<keyword evidence="2" id="KW-1185">Reference proteome</keyword>
<accession>A0A2G8JX52</accession>
<sequence length="198" mass="22732">MFSLRYENKMAAPIGKAGKFTNITKRLVNSAAVKKFGDYVLQIMRDYKSSTMDIFKDARDRPIKAAFYITGLSAIGYLGSTNPDEDSFDRALVDASNDLLQVSDLVRNQTSDSHTQDLLEMRNKGVLKRMNLGVCSIMWRDNYSRNLSLFDSTCTHLKVPWKEFPERIVDIGVHGRWLQLEKAMIDYDVNENEFEGIW</sequence>
<evidence type="ECO:0000313" key="1">
    <source>
        <dbReference type="EMBL" id="PIK40313.1"/>
    </source>
</evidence>
<dbReference type="Pfam" id="PF10171">
    <property type="entry name" value="Tim29"/>
    <property type="match status" value="1"/>
</dbReference>
<protein>
    <submittedName>
        <fullName evidence="1">Uncharacterized protein</fullName>
    </submittedName>
</protein>
<dbReference type="GO" id="GO:0045039">
    <property type="term" value="P:protein insertion into mitochondrial inner membrane"/>
    <property type="evidence" value="ECO:0007669"/>
    <property type="project" value="TreeGrafter"/>
</dbReference>
<gene>
    <name evidence="1" type="ORF">BSL78_22841</name>
</gene>
<dbReference type="STRING" id="307972.A0A2G8JX52"/>
<dbReference type="PANTHER" id="PTHR21435">
    <property type="entry name" value="MITOCHONDRIAL IMPORT INNER MEMBRANE TRANSLOCASE SUBUNIT TIM29"/>
    <property type="match status" value="1"/>
</dbReference>
<dbReference type="AlphaFoldDB" id="A0A2G8JX52"/>
<proteinExistence type="predicted"/>
<dbReference type="OrthoDB" id="5970620at2759"/>
<dbReference type="InterPro" id="IPR019322">
    <property type="entry name" value="TIMM29"/>
</dbReference>